<evidence type="ECO:0000313" key="2">
    <source>
        <dbReference type="Proteomes" id="UP001249851"/>
    </source>
</evidence>
<reference evidence="1" key="1">
    <citation type="journal article" date="2023" name="G3 (Bethesda)">
        <title>Whole genome assembly and annotation of the endangered Caribbean coral Acropora cervicornis.</title>
        <authorList>
            <person name="Selwyn J.D."/>
            <person name="Vollmer S.V."/>
        </authorList>
    </citation>
    <scope>NUCLEOTIDE SEQUENCE</scope>
    <source>
        <strain evidence="1">K2</strain>
    </source>
</reference>
<evidence type="ECO:0000313" key="1">
    <source>
        <dbReference type="EMBL" id="KAK2563886.1"/>
    </source>
</evidence>
<organism evidence="1 2">
    <name type="scientific">Acropora cervicornis</name>
    <name type="common">Staghorn coral</name>
    <dbReference type="NCBI Taxonomy" id="6130"/>
    <lineage>
        <taxon>Eukaryota</taxon>
        <taxon>Metazoa</taxon>
        <taxon>Cnidaria</taxon>
        <taxon>Anthozoa</taxon>
        <taxon>Hexacorallia</taxon>
        <taxon>Scleractinia</taxon>
        <taxon>Astrocoeniina</taxon>
        <taxon>Acroporidae</taxon>
        <taxon>Acropora</taxon>
    </lineage>
</organism>
<dbReference type="AlphaFoldDB" id="A0AAD9QMX3"/>
<accession>A0AAD9QMX3</accession>
<keyword evidence="2" id="KW-1185">Reference proteome</keyword>
<proteinExistence type="predicted"/>
<protein>
    <submittedName>
        <fullName evidence="1">Uncharacterized protein</fullName>
    </submittedName>
</protein>
<dbReference type="EMBL" id="JARQWQ010000024">
    <property type="protein sequence ID" value="KAK2563886.1"/>
    <property type="molecule type" value="Genomic_DNA"/>
</dbReference>
<comment type="caution">
    <text evidence="1">The sequence shown here is derived from an EMBL/GenBank/DDBJ whole genome shotgun (WGS) entry which is preliminary data.</text>
</comment>
<reference evidence="1" key="2">
    <citation type="journal article" date="2023" name="Science">
        <title>Genomic signatures of disease resistance in endangered staghorn corals.</title>
        <authorList>
            <person name="Vollmer S.V."/>
            <person name="Selwyn J.D."/>
            <person name="Despard B.A."/>
            <person name="Roesel C.L."/>
        </authorList>
    </citation>
    <scope>NUCLEOTIDE SEQUENCE</scope>
    <source>
        <strain evidence="1">K2</strain>
    </source>
</reference>
<dbReference type="Proteomes" id="UP001249851">
    <property type="component" value="Unassembled WGS sequence"/>
</dbReference>
<gene>
    <name evidence="1" type="ORF">P5673_012894</name>
</gene>
<name>A0AAD9QMX3_ACRCE</name>
<sequence>MDEKAGPERQLPTPGDGVKIIGTCLLFFLKLERFPVDAVDFKDSAPFAALRYSELISPKIIG</sequence>